<organism evidence="2 3">
    <name type="scientific">Vitis vinifera</name>
    <name type="common">Grape</name>
    <dbReference type="NCBI Taxonomy" id="29760"/>
    <lineage>
        <taxon>Eukaryota</taxon>
        <taxon>Viridiplantae</taxon>
        <taxon>Streptophyta</taxon>
        <taxon>Embryophyta</taxon>
        <taxon>Tracheophyta</taxon>
        <taxon>Spermatophyta</taxon>
        <taxon>Magnoliopsida</taxon>
        <taxon>eudicotyledons</taxon>
        <taxon>Gunneridae</taxon>
        <taxon>Pentapetalae</taxon>
        <taxon>rosids</taxon>
        <taxon>Vitales</taxon>
        <taxon>Vitaceae</taxon>
        <taxon>Viteae</taxon>
        <taxon>Vitis</taxon>
    </lineage>
</organism>
<evidence type="ECO:0000313" key="3">
    <source>
        <dbReference type="Proteomes" id="UP000288805"/>
    </source>
</evidence>
<gene>
    <name evidence="2" type="ORF">CK203_098323</name>
</gene>
<dbReference type="EMBL" id="QGNW01001834">
    <property type="protein sequence ID" value="RVW29672.1"/>
    <property type="molecule type" value="Genomic_DNA"/>
</dbReference>
<accession>A0A438D2N0</accession>
<proteinExistence type="predicted"/>
<dbReference type="AlphaFoldDB" id="A0A438D2N0"/>
<comment type="caution">
    <text evidence="2">The sequence shown here is derived from an EMBL/GenBank/DDBJ whole genome shotgun (WGS) entry which is preliminary data.</text>
</comment>
<feature type="region of interest" description="Disordered" evidence="1">
    <location>
        <begin position="73"/>
        <end position="102"/>
    </location>
</feature>
<dbReference type="Proteomes" id="UP000288805">
    <property type="component" value="Unassembled WGS sequence"/>
</dbReference>
<evidence type="ECO:0000313" key="2">
    <source>
        <dbReference type="EMBL" id="RVW29672.1"/>
    </source>
</evidence>
<sequence length="127" mass="13940">MAEENRVCCHWVKWDSSLGEACCQCSEGNATSGDSYYTYGSAIHPTCSTTSCIITTIDRVILVDKELVYIANDDQQGQKTDRGRGRGRRRGRGANGGLHVSPIKPIVKHAHHRRPQGKMKAPSCGTH</sequence>
<name>A0A438D2N0_VITVI</name>
<protein>
    <submittedName>
        <fullName evidence="2">Uncharacterized protein</fullName>
    </submittedName>
</protein>
<reference evidence="2 3" key="1">
    <citation type="journal article" date="2018" name="PLoS Genet.">
        <title>Population sequencing reveals clonal diversity and ancestral inbreeding in the grapevine cultivar Chardonnay.</title>
        <authorList>
            <person name="Roach M.J."/>
            <person name="Johnson D.L."/>
            <person name="Bohlmann J."/>
            <person name="van Vuuren H.J."/>
            <person name="Jones S.J."/>
            <person name="Pretorius I.S."/>
            <person name="Schmidt S.A."/>
            <person name="Borneman A.R."/>
        </authorList>
    </citation>
    <scope>NUCLEOTIDE SEQUENCE [LARGE SCALE GENOMIC DNA]</scope>
    <source>
        <strain evidence="3">cv. Chardonnay</strain>
        <tissue evidence="2">Leaf</tissue>
    </source>
</reference>
<evidence type="ECO:0000256" key="1">
    <source>
        <dbReference type="SAM" id="MobiDB-lite"/>
    </source>
</evidence>